<dbReference type="STRING" id="1849047.A0A3D8RCD1"/>
<dbReference type="InterPro" id="IPR002974">
    <property type="entry name" value="Cyt_P450_E_CYP52_ascomycetes"/>
</dbReference>
<keyword evidence="4 7" id="KW-0560">Oxidoreductase</keyword>
<dbReference type="GO" id="GO:0020037">
    <property type="term" value="F:heme binding"/>
    <property type="evidence" value="ECO:0007669"/>
    <property type="project" value="InterPro"/>
</dbReference>
<dbReference type="InterPro" id="IPR047146">
    <property type="entry name" value="Cyt_P450_E_CYP52_fungi"/>
</dbReference>
<dbReference type="GO" id="GO:0016712">
    <property type="term" value="F:oxidoreductase activity, acting on paired donors, with incorporation or reduction of molecular oxygen, reduced flavin or flavoprotein as one donor, and incorporation of one atom of oxygen"/>
    <property type="evidence" value="ECO:0007669"/>
    <property type="project" value="InterPro"/>
</dbReference>
<accession>A0A3D8RCD1</accession>
<keyword evidence="3 7" id="KW-0479">Metal-binding</keyword>
<keyword evidence="8" id="KW-0812">Transmembrane</keyword>
<protein>
    <recommendedName>
        <fullName evidence="11">Cytochrome P450</fullName>
    </recommendedName>
</protein>
<evidence type="ECO:0000256" key="5">
    <source>
        <dbReference type="ARBA" id="ARBA00023004"/>
    </source>
</evidence>
<dbReference type="Proteomes" id="UP000256645">
    <property type="component" value="Unassembled WGS sequence"/>
</dbReference>
<comment type="similarity">
    <text evidence="2 7">Belongs to the cytochrome P450 family.</text>
</comment>
<gene>
    <name evidence="9" type="ORF">BP6252_08141</name>
</gene>
<evidence type="ECO:0000256" key="4">
    <source>
        <dbReference type="ARBA" id="ARBA00023002"/>
    </source>
</evidence>
<name>A0A3D8RCD1_9HELO</name>
<dbReference type="InterPro" id="IPR036396">
    <property type="entry name" value="Cyt_P450_sf"/>
</dbReference>
<evidence type="ECO:0000256" key="6">
    <source>
        <dbReference type="ARBA" id="ARBA00023033"/>
    </source>
</evidence>
<dbReference type="AlphaFoldDB" id="A0A3D8RCD1"/>
<sequence>MEMPDLSNTALFQGGLSPRLVVATVAIAFFVYRYIQRQREYQADLAFGSKNGCMPMETKLPYHWPFALDILKKQYDALPSQRLLAFQSQYFDRIGPNMKLGLFGQDGYMTTDPKNIEAILSTHFEDWGLGSRRPGLFPLLGEGIFTQDGKPWRHSRELLRRQFVRVQYQNLKVFDEHVNDLITGLMQADPGTVDLQPYFFRFTLATTTDLLFGEPVSTLGNDVQDTFGTNFDYASEICALRLRLADLHWLYKTKKFKDACNVVKKYAEFFVTQALKDREKNGQEAASERYPFILDLYEDLQDPALVRDQLVHVLIAGRDTTACLMSWAFFLLVRHPDVLAKLRDQIAAVIPEGEEVTRASIAKLPYLKCVINETHRLYPQLPVNVRVALRTTLLPSGGGPDGKSPVLIRKGTGCGWSTYHMHRMASLYGPDVNEFVPERWEDTDLEKRVGFGFMPFHGGPRLCLGKDFALSEASYAIIKIVQQFPNLRLPSELEKENTGQEKQSLTIVVTSAEGCKVSLR</sequence>
<feature type="transmembrane region" description="Helical" evidence="8">
    <location>
        <begin position="16"/>
        <end position="35"/>
    </location>
</feature>
<comment type="cofactor">
    <cofactor evidence="1">
        <name>heme</name>
        <dbReference type="ChEBI" id="CHEBI:30413"/>
    </cofactor>
</comment>
<dbReference type="EMBL" id="PDLM01000008">
    <property type="protein sequence ID" value="RDW71578.1"/>
    <property type="molecule type" value="Genomic_DNA"/>
</dbReference>
<dbReference type="Gene3D" id="1.10.630.10">
    <property type="entry name" value="Cytochrome P450"/>
    <property type="match status" value="1"/>
</dbReference>
<evidence type="ECO:0000256" key="7">
    <source>
        <dbReference type="RuleBase" id="RU000461"/>
    </source>
</evidence>
<dbReference type="InterPro" id="IPR017972">
    <property type="entry name" value="Cyt_P450_CS"/>
</dbReference>
<evidence type="ECO:0008006" key="11">
    <source>
        <dbReference type="Google" id="ProtNLM"/>
    </source>
</evidence>
<dbReference type="GO" id="GO:0005506">
    <property type="term" value="F:iron ion binding"/>
    <property type="evidence" value="ECO:0007669"/>
    <property type="project" value="InterPro"/>
</dbReference>
<keyword evidence="5 7" id="KW-0408">Iron</keyword>
<dbReference type="InterPro" id="IPR001128">
    <property type="entry name" value="Cyt_P450"/>
</dbReference>
<dbReference type="PRINTS" id="PR01239">
    <property type="entry name" value="EP450IICYP52"/>
</dbReference>
<organism evidence="9 10">
    <name type="scientific">Coleophoma cylindrospora</name>
    <dbReference type="NCBI Taxonomy" id="1849047"/>
    <lineage>
        <taxon>Eukaryota</taxon>
        <taxon>Fungi</taxon>
        <taxon>Dikarya</taxon>
        <taxon>Ascomycota</taxon>
        <taxon>Pezizomycotina</taxon>
        <taxon>Leotiomycetes</taxon>
        <taxon>Helotiales</taxon>
        <taxon>Dermateaceae</taxon>
        <taxon>Coleophoma</taxon>
    </lineage>
</organism>
<keyword evidence="6 7" id="KW-0503">Monooxygenase</keyword>
<keyword evidence="8" id="KW-0472">Membrane</keyword>
<evidence type="ECO:0000256" key="1">
    <source>
        <dbReference type="ARBA" id="ARBA00001971"/>
    </source>
</evidence>
<evidence type="ECO:0000256" key="8">
    <source>
        <dbReference type="SAM" id="Phobius"/>
    </source>
</evidence>
<keyword evidence="7" id="KW-0349">Heme</keyword>
<reference evidence="9 10" key="1">
    <citation type="journal article" date="2018" name="IMA Fungus">
        <title>IMA Genome-F 9: Draft genome sequence of Annulohypoxylon stygium, Aspergillus mulundensis, Berkeleyomyces basicola (syn. Thielaviopsis basicola), Ceratocystis smalleyi, two Cercospora beticola strains, Coleophoma cylindrospora, Fusarium fracticaudum, Phialophora cf. hyalina, and Morchella septimelata.</title>
        <authorList>
            <person name="Wingfield B.D."/>
            <person name="Bills G.F."/>
            <person name="Dong Y."/>
            <person name="Huang W."/>
            <person name="Nel W.J."/>
            <person name="Swalarsk-Parry B.S."/>
            <person name="Vaghefi N."/>
            <person name="Wilken P.M."/>
            <person name="An Z."/>
            <person name="de Beer Z.W."/>
            <person name="De Vos L."/>
            <person name="Chen L."/>
            <person name="Duong T.A."/>
            <person name="Gao Y."/>
            <person name="Hammerbacher A."/>
            <person name="Kikkert J.R."/>
            <person name="Li Y."/>
            <person name="Li H."/>
            <person name="Li K."/>
            <person name="Li Q."/>
            <person name="Liu X."/>
            <person name="Ma X."/>
            <person name="Naidoo K."/>
            <person name="Pethybridge S.J."/>
            <person name="Sun J."/>
            <person name="Steenkamp E.T."/>
            <person name="van der Nest M.A."/>
            <person name="van Wyk S."/>
            <person name="Wingfield M.J."/>
            <person name="Xiong C."/>
            <person name="Yue Q."/>
            <person name="Zhang X."/>
        </authorList>
    </citation>
    <scope>NUCLEOTIDE SEQUENCE [LARGE SCALE GENOMIC DNA]</scope>
    <source>
        <strain evidence="9 10">BP6252</strain>
    </source>
</reference>
<dbReference type="CDD" id="cd11063">
    <property type="entry name" value="CYP52"/>
    <property type="match status" value="1"/>
</dbReference>
<evidence type="ECO:0000256" key="3">
    <source>
        <dbReference type="ARBA" id="ARBA00022723"/>
    </source>
</evidence>
<dbReference type="PROSITE" id="PS00086">
    <property type="entry name" value="CYTOCHROME_P450"/>
    <property type="match status" value="1"/>
</dbReference>
<evidence type="ECO:0000313" key="10">
    <source>
        <dbReference type="Proteomes" id="UP000256645"/>
    </source>
</evidence>
<evidence type="ECO:0000256" key="2">
    <source>
        <dbReference type="ARBA" id="ARBA00010617"/>
    </source>
</evidence>
<keyword evidence="8" id="KW-1133">Transmembrane helix</keyword>
<dbReference type="PANTHER" id="PTHR24287">
    <property type="entry name" value="P450, PUTATIVE (EUROFUNG)-RELATED"/>
    <property type="match status" value="1"/>
</dbReference>
<proteinExistence type="inferred from homology"/>
<dbReference type="PRINTS" id="PR00385">
    <property type="entry name" value="P450"/>
</dbReference>
<dbReference type="Pfam" id="PF00067">
    <property type="entry name" value="p450"/>
    <property type="match status" value="1"/>
</dbReference>
<dbReference type="OrthoDB" id="1470350at2759"/>
<keyword evidence="10" id="KW-1185">Reference proteome</keyword>
<dbReference type="SUPFAM" id="SSF48264">
    <property type="entry name" value="Cytochrome P450"/>
    <property type="match status" value="1"/>
</dbReference>
<dbReference type="PANTHER" id="PTHR24287:SF18">
    <property type="entry name" value="CYTOCHROME P450 MONOOXYGENASE APDE-RELATED"/>
    <property type="match status" value="1"/>
</dbReference>
<comment type="caution">
    <text evidence="9">The sequence shown here is derived from an EMBL/GenBank/DDBJ whole genome shotgun (WGS) entry which is preliminary data.</text>
</comment>
<evidence type="ECO:0000313" key="9">
    <source>
        <dbReference type="EMBL" id="RDW71578.1"/>
    </source>
</evidence>